<dbReference type="SUPFAM" id="SSF49265">
    <property type="entry name" value="Fibronectin type III"/>
    <property type="match status" value="2"/>
</dbReference>
<dbReference type="InterPro" id="IPR036116">
    <property type="entry name" value="FN3_sf"/>
</dbReference>
<sequence>MPKIKLLLFLFLFTFLSYSQTKEATIMVNARAQKNRILLRWAINSPSEWKKAHKKGFVINRITVLRNDKILPKPEKTLLTVSPLRPDVLDSWIDLVQKDGNAAIIAQAIYGDSFEVTGAKEGDISRIINMADELDQRYTFALYAADMNFDAAIKAGWGYVDTNVKANEVYAYQISVFESPKVKKASAMVGLRDYSDLPAPTDFIAIADDKKVMLSWDYETFKRIYTSFMVEKSADGTNFAPIANTPLVNLNDKEGNPSKTMYYVDTLKVNDKQYHYRLYGITSFGEKGEFTKPITATGMAGLSVGARLTDYNIINSNEVNLMWDYPQESENVIQGYEINLAPDDKGPYKVISKLIAPTERKLKYNEKEGLYPSNYFTITAVGKNNQRLTSQSMLVQPVDSIPPARPIGLEGVIDSLGVVRLKWKPNTERDLRGYRILRAHNPTEEFVDIYHKSFSGTEYKDSVSLKMTNSKVYYKIAAEDMRYNISEPSEALILDKPDKIPPAAPIFKDYESVDGKVTLKWIRSYSEDVVGYKLLRREKGLPNWIEIKQMNDTIQEYTDNKVENRKVYQYAIMAIDKSNLWSSLDQSTITVMVLDFTPVKTINFLEGIVDREKKKIVLNWDYTKNKEKILGVSIYKSSKGNLPTLWRELNADIRTLEDRNLKINTEYEYHFIPNLQSSTPARQEILTVVY</sequence>
<keyword evidence="1" id="KW-0732">Signal</keyword>
<dbReference type="OrthoDB" id="923194at2"/>
<feature type="signal peptide" evidence="1">
    <location>
        <begin position="1"/>
        <end position="19"/>
    </location>
</feature>
<evidence type="ECO:0000256" key="1">
    <source>
        <dbReference type="SAM" id="SignalP"/>
    </source>
</evidence>
<comment type="caution">
    <text evidence="2">The sequence shown here is derived from an EMBL/GenBank/DDBJ whole genome shotgun (WGS) entry which is preliminary data.</text>
</comment>
<dbReference type="AlphaFoldDB" id="A0A226HI93"/>
<dbReference type="EMBL" id="MUGW01000011">
    <property type="protein sequence ID" value="OXA93973.1"/>
    <property type="molecule type" value="Genomic_DNA"/>
</dbReference>
<evidence type="ECO:0000313" key="2">
    <source>
        <dbReference type="EMBL" id="OXA93973.1"/>
    </source>
</evidence>
<evidence type="ECO:0000313" key="3">
    <source>
        <dbReference type="Proteomes" id="UP000198345"/>
    </source>
</evidence>
<keyword evidence="3" id="KW-1185">Reference proteome</keyword>
<gene>
    <name evidence="2" type="ORF">B0A66_05590</name>
</gene>
<proteinExistence type="predicted"/>
<protein>
    <recommendedName>
        <fullName evidence="4">Fibronectin type III</fullName>
    </recommendedName>
</protein>
<feature type="chain" id="PRO_5012782098" description="Fibronectin type III" evidence="1">
    <location>
        <begin position="20"/>
        <end position="690"/>
    </location>
</feature>
<evidence type="ECO:0008006" key="4">
    <source>
        <dbReference type="Google" id="ProtNLM"/>
    </source>
</evidence>
<dbReference type="RefSeq" id="WP_089048871.1">
    <property type="nucleotide sequence ID" value="NZ_FXTV01000023.1"/>
</dbReference>
<dbReference type="Proteomes" id="UP000198345">
    <property type="component" value="Unassembled WGS sequence"/>
</dbReference>
<name>A0A226HI93_9FLAO</name>
<reference evidence="2 3" key="1">
    <citation type="submission" date="2016-11" db="EMBL/GenBank/DDBJ databases">
        <title>Whole genomes of Flavobacteriaceae.</title>
        <authorList>
            <person name="Stine C."/>
            <person name="Li C."/>
            <person name="Tadesse D."/>
        </authorList>
    </citation>
    <scope>NUCLEOTIDE SEQUENCE [LARGE SCALE GENOMIC DNA]</scope>
    <source>
        <strain evidence="2 3">DSM 18292</strain>
    </source>
</reference>
<organism evidence="2 3">
    <name type="scientific">Flavobacterium hercynium</name>
    <dbReference type="NCBI Taxonomy" id="387094"/>
    <lineage>
        <taxon>Bacteria</taxon>
        <taxon>Pseudomonadati</taxon>
        <taxon>Bacteroidota</taxon>
        <taxon>Flavobacteriia</taxon>
        <taxon>Flavobacteriales</taxon>
        <taxon>Flavobacteriaceae</taxon>
        <taxon>Flavobacterium</taxon>
    </lineage>
</organism>
<dbReference type="InterPro" id="IPR013783">
    <property type="entry name" value="Ig-like_fold"/>
</dbReference>
<dbReference type="Gene3D" id="2.60.40.10">
    <property type="entry name" value="Immunoglobulins"/>
    <property type="match status" value="3"/>
</dbReference>
<accession>A0A226HI93</accession>